<feature type="domain" description="Solute-binding protein family 3/N-terminal" evidence="3">
    <location>
        <begin position="34"/>
        <end position="261"/>
    </location>
</feature>
<sequence>MAAAVMAGALAASVLSACGSGSASATKDASGKTVVKLGLMPISALAPLHLGMRKGIFDKHGIKLQTQVAQSGAAIVPAVVSGEQQFGFANSLTLMIARSKGVPVKIVAPAAQAGPGPSQKYEGVIVKKDSPIRAPADLAGKTVAVNALNDIGGLLISAALRKEGVDPKSIKWTEIGFPDVNAAVEAGRVDAAYQTEPFLYQATRAGSRVVLYQYPDLGDRITIASYFTSERFAKQNPKVVSDFRAAVDESYKYADAHEAEVRSIVTTFTKIPEPVARKMVLPSWSSDLDPQGNGLDLVGRVAAEDGLIKQRPDFGDLIAK</sequence>
<accession>A0A239KZZ7</accession>
<proteinExistence type="inferred from homology"/>
<protein>
    <submittedName>
        <fullName evidence="4">NitT/TauT family transport system substrate-binding protein</fullName>
    </submittedName>
</protein>
<feature type="signal peptide" evidence="2">
    <location>
        <begin position="1"/>
        <end position="25"/>
    </location>
</feature>
<dbReference type="EMBL" id="FZOR01000020">
    <property type="protein sequence ID" value="SNT22874.1"/>
    <property type="molecule type" value="Genomic_DNA"/>
</dbReference>
<evidence type="ECO:0000313" key="5">
    <source>
        <dbReference type="Proteomes" id="UP000198318"/>
    </source>
</evidence>
<dbReference type="Proteomes" id="UP000198318">
    <property type="component" value="Unassembled WGS sequence"/>
</dbReference>
<reference evidence="4 5" key="1">
    <citation type="submission" date="2017-06" db="EMBL/GenBank/DDBJ databases">
        <authorList>
            <person name="Kim H.J."/>
            <person name="Triplett B.A."/>
        </authorList>
    </citation>
    <scope>NUCLEOTIDE SEQUENCE [LARGE SCALE GENOMIC DNA]</scope>
    <source>
        <strain evidence="4 5">DSM 44715</strain>
    </source>
</reference>
<evidence type="ECO:0000256" key="2">
    <source>
        <dbReference type="SAM" id="SignalP"/>
    </source>
</evidence>
<keyword evidence="5" id="KW-1185">Reference proteome</keyword>
<comment type="similarity">
    <text evidence="1">Belongs to the bacterial solute-binding protein SsuA/TauA family.</text>
</comment>
<keyword evidence="2" id="KW-0732">Signal</keyword>
<dbReference type="SMART" id="SM00062">
    <property type="entry name" value="PBPb"/>
    <property type="match status" value="1"/>
</dbReference>
<dbReference type="Gene3D" id="3.40.190.10">
    <property type="entry name" value="Periplasmic binding protein-like II"/>
    <property type="match status" value="2"/>
</dbReference>
<dbReference type="PANTHER" id="PTHR30024">
    <property type="entry name" value="ALIPHATIC SULFONATES-BINDING PROTEIN-RELATED"/>
    <property type="match status" value="1"/>
</dbReference>
<evidence type="ECO:0000313" key="4">
    <source>
        <dbReference type="EMBL" id="SNT22874.1"/>
    </source>
</evidence>
<organism evidence="4 5">
    <name type="scientific">Actinomadura meyerae</name>
    <dbReference type="NCBI Taxonomy" id="240840"/>
    <lineage>
        <taxon>Bacteria</taxon>
        <taxon>Bacillati</taxon>
        <taxon>Actinomycetota</taxon>
        <taxon>Actinomycetes</taxon>
        <taxon>Streptosporangiales</taxon>
        <taxon>Thermomonosporaceae</taxon>
        <taxon>Actinomadura</taxon>
    </lineage>
</organism>
<evidence type="ECO:0000259" key="3">
    <source>
        <dbReference type="SMART" id="SM00062"/>
    </source>
</evidence>
<dbReference type="AlphaFoldDB" id="A0A239KZZ7"/>
<dbReference type="Pfam" id="PF09084">
    <property type="entry name" value="NMT1"/>
    <property type="match status" value="1"/>
</dbReference>
<evidence type="ECO:0000256" key="1">
    <source>
        <dbReference type="ARBA" id="ARBA00010742"/>
    </source>
</evidence>
<dbReference type="SUPFAM" id="SSF53850">
    <property type="entry name" value="Periplasmic binding protein-like II"/>
    <property type="match status" value="1"/>
</dbReference>
<name>A0A239KZZ7_9ACTN</name>
<feature type="chain" id="PRO_5012579660" evidence="2">
    <location>
        <begin position="26"/>
        <end position="320"/>
    </location>
</feature>
<dbReference type="InterPro" id="IPR015168">
    <property type="entry name" value="SsuA/THI5"/>
</dbReference>
<gene>
    <name evidence="4" type="ORF">SAMN05443665_10203</name>
</gene>
<dbReference type="RefSeq" id="WP_179271620.1">
    <property type="nucleotide sequence ID" value="NZ_FZOR01000020.1"/>
</dbReference>
<dbReference type="InterPro" id="IPR001638">
    <property type="entry name" value="Solute-binding_3/MltF_N"/>
</dbReference>